<dbReference type="AlphaFoldDB" id="A0A417YCL9"/>
<feature type="transmembrane region" description="Helical" evidence="1">
    <location>
        <begin position="89"/>
        <end position="106"/>
    </location>
</feature>
<name>A0A417YCL9_9BACI</name>
<dbReference type="Gene3D" id="1.20.144.10">
    <property type="entry name" value="Phosphatidic acid phosphatase type 2/haloperoxidase"/>
    <property type="match status" value="2"/>
</dbReference>
<dbReference type="SUPFAM" id="SSF48317">
    <property type="entry name" value="Acid phosphatase/Vanadium-dependent haloperoxidase"/>
    <property type="match status" value="1"/>
</dbReference>
<keyword evidence="1" id="KW-0472">Membrane</keyword>
<comment type="caution">
    <text evidence="3">The sequence shown here is derived from an EMBL/GenBank/DDBJ whole genome shotgun (WGS) entry which is preliminary data.</text>
</comment>
<feature type="domain" description="Phosphatidic acid phosphatase type 2/haloperoxidase" evidence="2">
    <location>
        <begin position="87"/>
        <end position="201"/>
    </location>
</feature>
<dbReference type="InterPro" id="IPR000326">
    <property type="entry name" value="PAP2/HPO"/>
</dbReference>
<dbReference type="InterPro" id="IPR036938">
    <property type="entry name" value="PAP2/HPO_sf"/>
</dbReference>
<feature type="transmembrane region" description="Helical" evidence="1">
    <location>
        <begin position="186"/>
        <end position="204"/>
    </location>
</feature>
<dbReference type="PANTHER" id="PTHR14969:SF13">
    <property type="entry name" value="AT30094P"/>
    <property type="match status" value="1"/>
</dbReference>
<keyword evidence="4" id="KW-1185">Reference proteome</keyword>
<dbReference type="RefSeq" id="WP_095308312.1">
    <property type="nucleotide sequence ID" value="NZ_JAUOPF010000011.1"/>
</dbReference>
<dbReference type="CDD" id="cd03392">
    <property type="entry name" value="PAP2_like_2"/>
    <property type="match status" value="1"/>
</dbReference>
<dbReference type="EMBL" id="QWEH01000014">
    <property type="protein sequence ID" value="RHW30363.1"/>
    <property type="molecule type" value="Genomic_DNA"/>
</dbReference>
<feature type="transmembrane region" description="Helical" evidence="1">
    <location>
        <begin position="126"/>
        <end position="148"/>
    </location>
</feature>
<evidence type="ECO:0000259" key="2">
    <source>
        <dbReference type="SMART" id="SM00014"/>
    </source>
</evidence>
<evidence type="ECO:0000313" key="3">
    <source>
        <dbReference type="EMBL" id="RHW30363.1"/>
    </source>
</evidence>
<protein>
    <submittedName>
        <fullName evidence="3">PAP2 family protein</fullName>
    </submittedName>
</protein>
<evidence type="ECO:0000256" key="1">
    <source>
        <dbReference type="SAM" id="Phobius"/>
    </source>
</evidence>
<sequence>MIHKKHSTGALITGLVTLFGFSIMVIFAVNQDITNFDRTVITYFQEFETSTLTSIMKFFTFIGSFSAMLVIVLLTSLFLYVVMKHRLEIILLWSVVISTPILNWILKQIFHRARPEFHRLIDIGGYSFPSGHAMNAFAFYGILAFLLWRHIPNRTGRTILILFSSLFIVLIGISRVYLGVHYPSDIIGGYFASGFWLTIVVGLFQKYRDKHFEKIKLLKKRDYR</sequence>
<gene>
    <name evidence="3" type="ORF">D1B32_17485</name>
</gene>
<proteinExistence type="predicted"/>
<keyword evidence="1" id="KW-0812">Transmembrane</keyword>
<dbReference type="PANTHER" id="PTHR14969">
    <property type="entry name" value="SPHINGOSINE-1-PHOSPHATE PHOSPHOHYDROLASE"/>
    <property type="match status" value="1"/>
</dbReference>
<organism evidence="3 4">
    <name type="scientific">Oceanobacillus profundus</name>
    <dbReference type="NCBI Taxonomy" id="372463"/>
    <lineage>
        <taxon>Bacteria</taxon>
        <taxon>Bacillati</taxon>
        <taxon>Bacillota</taxon>
        <taxon>Bacilli</taxon>
        <taxon>Bacillales</taxon>
        <taxon>Bacillaceae</taxon>
        <taxon>Oceanobacillus</taxon>
    </lineage>
</organism>
<keyword evidence="1" id="KW-1133">Transmembrane helix</keyword>
<dbReference type="Pfam" id="PF01569">
    <property type="entry name" value="PAP2"/>
    <property type="match status" value="1"/>
</dbReference>
<dbReference type="Proteomes" id="UP000285456">
    <property type="component" value="Unassembled WGS sequence"/>
</dbReference>
<evidence type="ECO:0000313" key="4">
    <source>
        <dbReference type="Proteomes" id="UP000285456"/>
    </source>
</evidence>
<feature type="transmembrane region" description="Helical" evidence="1">
    <location>
        <begin position="160"/>
        <end position="180"/>
    </location>
</feature>
<dbReference type="OrthoDB" id="9789113at2"/>
<feature type="transmembrane region" description="Helical" evidence="1">
    <location>
        <begin position="9"/>
        <end position="29"/>
    </location>
</feature>
<feature type="transmembrane region" description="Helical" evidence="1">
    <location>
        <begin position="58"/>
        <end position="82"/>
    </location>
</feature>
<accession>A0A417YCL9</accession>
<dbReference type="SMART" id="SM00014">
    <property type="entry name" value="acidPPc"/>
    <property type="match status" value="1"/>
</dbReference>
<reference evidence="3 4" key="1">
    <citation type="journal article" date="2007" name="Int. J. Syst. Evol. Microbiol.">
        <title>Oceanobacillus profundus sp. nov., isolated from a deep-sea sediment core.</title>
        <authorList>
            <person name="Kim Y.G."/>
            <person name="Choi D.H."/>
            <person name="Hyun S."/>
            <person name="Cho B.C."/>
        </authorList>
    </citation>
    <scope>NUCLEOTIDE SEQUENCE [LARGE SCALE GENOMIC DNA]</scope>
    <source>
        <strain evidence="3 4">DSM 18246</strain>
    </source>
</reference>